<evidence type="ECO:0000256" key="1">
    <source>
        <dbReference type="SAM" id="Phobius"/>
    </source>
</evidence>
<gene>
    <name evidence="3" type="ORF">LZ538_10040</name>
</gene>
<keyword evidence="1" id="KW-1133">Transmembrane helix</keyword>
<reference evidence="3" key="1">
    <citation type="submission" date="2022-05" db="EMBL/GenBank/DDBJ databases">
        <authorList>
            <person name="Jo J.-H."/>
            <person name="Im W.-T."/>
        </authorList>
    </citation>
    <scope>NUCLEOTIDE SEQUENCE</scope>
    <source>
        <strain evidence="3">SE220</strain>
    </source>
</reference>
<evidence type="ECO:0000313" key="4">
    <source>
        <dbReference type="Proteomes" id="UP001165342"/>
    </source>
</evidence>
<keyword evidence="1" id="KW-0472">Membrane</keyword>
<dbReference type="EMBL" id="JAMGBE010000003">
    <property type="protein sequence ID" value="MCL6730390.1"/>
    <property type="molecule type" value="Genomic_DNA"/>
</dbReference>
<keyword evidence="1" id="KW-0812">Transmembrane</keyword>
<comment type="caution">
    <text evidence="3">The sequence shown here is derived from an EMBL/GenBank/DDBJ whole genome shotgun (WGS) entry which is preliminary data.</text>
</comment>
<evidence type="ECO:0000259" key="2">
    <source>
        <dbReference type="Pfam" id="PF11127"/>
    </source>
</evidence>
<organism evidence="3 4">
    <name type="scientific">Sphingomonas hankyongi</name>
    <dbReference type="NCBI Taxonomy" id="2908209"/>
    <lineage>
        <taxon>Bacteria</taxon>
        <taxon>Pseudomonadati</taxon>
        <taxon>Pseudomonadota</taxon>
        <taxon>Alphaproteobacteria</taxon>
        <taxon>Sphingomonadales</taxon>
        <taxon>Sphingomonadaceae</taxon>
        <taxon>Sphingomonas</taxon>
    </lineage>
</organism>
<keyword evidence="4" id="KW-1185">Reference proteome</keyword>
<dbReference type="RefSeq" id="WP_249831876.1">
    <property type="nucleotide sequence ID" value="NZ_JAMGBE010000003.1"/>
</dbReference>
<evidence type="ECO:0000313" key="3">
    <source>
        <dbReference type="EMBL" id="MCL6730390.1"/>
    </source>
</evidence>
<accession>A0ABT0S3E7</accession>
<feature type="transmembrane region" description="Helical" evidence="1">
    <location>
        <begin position="36"/>
        <end position="56"/>
    </location>
</feature>
<feature type="domain" description="Inner membrane protein YgaP-like transmembrane" evidence="2">
    <location>
        <begin position="1"/>
        <end position="65"/>
    </location>
</feature>
<name>A0ABT0S3E7_9SPHN</name>
<dbReference type="Proteomes" id="UP001165342">
    <property type="component" value="Unassembled WGS sequence"/>
</dbReference>
<dbReference type="Pfam" id="PF11127">
    <property type="entry name" value="YgaP-like_TM"/>
    <property type="match status" value="1"/>
</dbReference>
<sequence length="80" mass="8431">MDRNVGPEDRVVRIVVGLGLGLLVYLGVLGGPIAGIIAGVVGVYLVLTGLFARCIVYKLIDVDTSIQEQPYSSTDDRAGL</sequence>
<protein>
    <submittedName>
        <fullName evidence="3">DUF2892 domain-containing protein</fullName>
    </submittedName>
</protein>
<feature type="transmembrane region" description="Helical" evidence="1">
    <location>
        <begin position="12"/>
        <end position="30"/>
    </location>
</feature>
<proteinExistence type="predicted"/>
<dbReference type="InterPro" id="IPR021309">
    <property type="entry name" value="YgaP-like_TM"/>
</dbReference>